<dbReference type="SMART" id="SM00507">
    <property type="entry name" value="HNHc"/>
    <property type="match status" value="1"/>
</dbReference>
<organism evidence="3 4">
    <name type="scientific">Brevibacillus ruminantium</name>
    <dbReference type="NCBI Taxonomy" id="2950604"/>
    <lineage>
        <taxon>Bacteria</taxon>
        <taxon>Bacillati</taxon>
        <taxon>Bacillota</taxon>
        <taxon>Bacilli</taxon>
        <taxon>Bacillales</taxon>
        <taxon>Paenibacillaceae</taxon>
        <taxon>Brevibacillus</taxon>
    </lineage>
</organism>
<dbReference type="GO" id="GO:0004519">
    <property type="term" value="F:endonuclease activity"/>
    <property type="evidence" value="ECO:0007669"/>
    <property type="project" value="UniProtKB-KW"/>
</dbReference>
<proteinExistence type="predicted"/>
<sequence>MMPFHPYPKSEQVRHKRRTPKRKEKGRIKPQTYRAVFDRDGGKCVLCGRTDGLEMHHVIYRSRGGTGEEHNLVLLCKKDHMAAHANREIRKQLEEYMKRLYPDKWEDPWKA</sequence>
<feature type="domain" description="HNH nuclease" evidence="2">
    <location>
        <begin position="31"/>
        <end position="81"/>
    </location>
</feature>
<feature type="region of interest" description="Disordered" evidence="1">
    <location>
        <begin position="1"/>
        <end position="29"/>
    </location>
</feature>
<dbReference type="Proteomes" id="UP001056500">
    <property type="component" value="Chromosome"/>
</dbReference>
<dbReference type="Gene3D" id="1.10.30.50">
    <property type="match status" value="1"/>
</dbReference>
<dbReference type="PANTHER" id="PTHR33877">
    <property type="entry name" value="SLL1193 PROTEIN"/>
    <property type="match status" value="1"/>
</dbReference>
<dbReference type="CDD" id="cd00085">
    <property type="entry name" value="HNHc"/>
    <property type="match status" value="1"/>
</dbReference>
<evidence type="ECO:0000313" key="3">
    <source>
        <dbReference type="EMBL" id="USG65201.1"/>
    </source>
</evidence>
<gene>
    <name evidence="3" type="ORF">NDK47_24265</name>
</gene>
<reference evidence="3" key="1">
    <citation type="submission" date="2022-06" db="EMBL/GenBank/DDBJ databases">
        <title>Genome sequencing of Brevibacillus sp. BB3-R1.</title>
        <authorList>
            <person name="Heo J."/>
            <person name="Lee D."/>
            <person name="Won M."/>
            <person name="Han B.-H."/>
            <person name="Hong S.-B."/>
            <person name="Kwon S.-W."/>
        </authorList>
    </citation>
    <scope>NUCLEOTIDE SEQUENCE</scope>
    <source>
        <strain evidence="3">BB3-R1</strain>
    </source>
</reference>
<keyword evidence="3" id="KW-0540">Nuclease</keyword>
<dbReference type="Pfam" id="PF01844">
    <property type="entry name" value="HNH"/>
    <property type="match status" value="1"/>
</dbReference>
<keyword evidence="3" id="KW-0378">Hydrolase</keyword>
<evidence type="ECO:0000256" key="1">
    <source>
        <dbReference type="SAM" id="MobiDB-lite"/>
    </source>
</evidence>
<dbReference type="RefSeq" id="WP_251872296.1">
    <property type="nucleotide sequence ID" value="NZ_CP098755.1"/>
</dbReference>
<dbReference type="EMBL" id="CP098755">
    <property type="protein sequence ID" value="USG65201.1"/>
    <property type="molecule type" value="Genomic_DNA"/>
</dbReference>
<evidence type="ECO:0000313" key="4">
    <source>
        <dbReference type="Proteomes" id="UP001056500"/>
    </source>
</evidence>
<evidence type="ECO:0000259" key="2">
    <source>
        <dbReference type="SMART" id="SM00507"/>
    </source>
</evidence>
<dbReference type="InterPro" id="IPR052892">
    <property type="entry name" value="NA-targeting_endonuclease"/>
</dbReference>
<protein>
    <submittedName>
        <fullName evidence="3">HNH endonuclease</fullName>
    </submittedName>
</protein>
<accession>A0ABY4WKM0</accession>
<feature type="compositionally biased region" description="Basic residues" evidence="1">
    <location>
        <begin position="14"/>
        <end position="28"/>
    </location>
</feature>
<keyword evidence="3" id="KW-0255">Endonuclease</keyword>
<keyword evidence="4" id="KW-1185">Reference proteome</keyword>
<dbReference type="PANTHER" id="PTHR33877:SF2">
    <property type="entry name" value="OS07G0170200 PROTEIN"/>
    <property type="match status" value="1"/>
</dbReference>
<dbReference type="InterPro" id="IPR003615">
    <property type="entry name" value="HNH_nuc"/>
</dbReference>
<dbReference type="InterPro" id="IPR002711">
    <property type="entry name" value="HNH"/>
</dbReference>
<name>A0ABY4WKM0_9BACL</name>